<dbReference type="InterPro" id="IPR001867">
    <property type="entry name" value="OmpR/PhoB-type_DNA-bd"/>
</dbReference>
<feature type="DNA-binding region" description="OmpR/PhoB-type" evidence="5">
    <location>
        <begin position="1"/>
        <end position="94"/>
    </location>
</feature>
<dbReference type="SMART" id="SM01043">
    <property type="entry name" value="BTAD"/>
    <property type="match status" value="1"/>
</dbReference>
<evidence type="ECO:0000256" key="6">
    <source>
        <dbReference type="SAM" id="MobiDB-lite"/>
    </source>
</evidence>
<dbReference type="Pfam" id="PF03704">
    <property type="entry name" value="BTAD"/>
    <property type="match status" value="1"/>
</dbReference>
<dbReference type="PROSITE" id="PS51755">
    <property type="entry name" value="OMPR_PHOB"/>
    <property type="match status" value="1"/>
</dbReference>
<dbReference type="PANTHER" id="PTHR35807:SF1">
    <property type="entry name" value="TRANSCRIPTIONAL REGULATOR REDD"/>
    <property type="match status" value="1"/>
</dbReference>
<dbReference type="Gene3D" id="3.40.50.300">
    <property type="entry name" value="P-loop containing nucleotide triphosphate hydrolases"/>
    <property type="match status" value="1"/>
</dbReference>
<dbReference type="PANTHER" id="PTHR35807">
    <property type="entry name" value="TRANSCRIPTIONAL REGULATOR REDD-RELATED"/>
    <property type="match status" value="1"/>
</dbReference>
<dbReference type="Gene3D" id="1.10.10.10">
    <property type="entry name" value="Winged helix-like DNA-binding domain superfamily/Winged helix DNA-binding domain"/>
    <property type="match status" value="1"/>
</dbReference>
<dbReference type="EMBL" id="WAAR01000014">
    <property type="protein sequence ID" value="KAB1118062.1"/>
    <property type="molecule type" value="Genomic_DNA"/>
</dbReference>
<dbReference type="InterPro" id="IPR042197">
    <property type="entry name" value="Apaf_helical"/>
</dbReference>
<evidence type="ECO:0000313" key="8">
    <source>
        <dbReference type="EMBL" id="KAB1118062.1"/>
    </source>
</evidence>
<comment type="caution">
    <text evidence="8">The sequence shown here is derived from an EMBL/GenBank/DDBJ whole genome shotgun (WGS) entry which is preliminary data.</text>
</comment>
<evidence type="ECO:0000256" key="2">
    <source>
        <dbReference type="ARBA" id="ARBA00023015"/>
    </source>
</evidence>
<gene>
    <name evidence="8" type="ORF">F6X54_05185</name>
</gene>
<keyword evidence="2" id="KW-0805">Transcription regulation</keyword>
<sequence length="616" mass="66590">MRFSVLGPLSLYAGDRPVMLTGTKPRLLLAVLLLSPGRTVATSRLVDGLWPESPPASAVRNLRTYVHRLRQTLDRGGDSAGRLVHDGTGYHLRVDEDELDLLRFRRLADEARRAARSDRPQAAADLFDRAVDLWGGHPLEDLTDLGTDLGATVTALREQHREMTTELIDLRLRLGQPARVIPSLRRMVAEEPLDERRQAQLVTALTREGRVAEALAAYQQARRGIIDELGVDPGPTLQGALQTALDVDSAEVRPPSGRPTALGAGPVSPPGPPTSPQALPMKPPSLVGRDTTAGQLRAIAEGIADPAGADEHAGVVLVSGAPGVGKSSFSVSSGYDLADLFPDGQLFVSFDSGDEPPRGSGELIRELLVELGVPLTDVSEDIRERSAVLRCALAGRRLLLIIDDVDCAQQVRPLLPGAGRSLVLINSRQRLLDLDVGWRLTLGALDRADAVELLATIAGERRVREQPEVFGRIAAACDRLPLALRIVGSRLVTQPDVALPGFAAHLEDEENRLSELAVGDISVRGSLSVSYQALDVDARWALHALARADSFITPASAVEILRLPRQQANRMVEHLIQHNLLVPVDSCAPAERFHLPELLRLFARECVETHGRPLPA</sequence>
<dbReference type="PRINTS" id="PR00364">
    <property type="entry name" value="DISEASERSIST"/>
</dbReference>
<dbReference type="InterPro" id="IPR005158">
    <property type="entry name" value="BTAD"/>
</dbReference>
<evidence type="ECO:0000256" key="1">
    <source>
        <dbReference type="ARBA" id="ARBA00005820"/>
    </source>
</evidence>
<dbReference type="InterPro" id="IPR011990">
    <property type="entry name" value="TPR-like_helical_dom_sf"/>
</dbReference>
<evidence type="ECO:0000256" key="4">
    <source>
        <dbReference type="ARBA" id="ARBA00023163"/>
    </source>
</evidence>
<comment type="similarity">
    <text evidence="1">Belongs to the AfsR/DnrI/RedD regulatory family.</text>
</comment>
<evidence type="ECO:0000256" key="3">
    <source>
        <dbReference type="ARBA" id="ARBA00023125"/>
    </source>
</evidence>
<name>A0ABQ6ULL6_9ACTN</name>
<dbReference type="SUPFAM" id="SSF52540">
    <property type="entry name" value="P-loop containing nucleoside triphosphate hydrolases"/>
    <property type="match status" value="1"/>
</dbReference>
<keyword evidence="3 5" id="KW-0238">DNA-binding</keyword>
<evidence type="ECO:0000313" key="9">
    <source>
        <dbReference type="Proteomes" id="UP000471364"/>
    </source>
</evidence>
<reference evidence="8 9" key="1">
    <citation type="submission" date="2019-09" db="EMBL/GenBank/DDBJ databases">
        <title>High taxonomic diversity of Micromonospora strains isolated from Medicago sativa nodules in different geographical locations.</title>
        <authorList>
            <person name="Martinez-Hidalgo P."/>
            <person name="Flores-Felix J.D."/>
            <person name="Velazquez E."/>
            <person name="Brau L."/>
            <person name="Trujillo M.E."/>
            <person name="Martinez-Molina E."/>
        </authorList>
    </citation>
    <scope>NUCLEOTIDE SEQUENCE [LARGE SCALE GENOMIC DNA]</scope>
    <source>
        <strain evidence="8 9">ALFB5</strain>
    </source>
</reference>
<keyword evidence="9" id="KW-1185">Reference proteome</keyword>
<keyword evidence="4" id="KW-0804">Transcription</keyword>
<dbReference type="SMART" id="SM00862">
    <property type="entry name" value="Trans_reg_C"/>
    <property type="match status" value="1"/>
</dbReference>
<dbReference type="RefSeq" id="WP_151011632.1">
    <property type="nucleotide sequence ID" value="NZ_CBDRIO010000012.1"/>
</dbReference>
<dbReference type="Proteomes" id="UP000471364">
    <property type="component" value="Unassembled WGS sequence"/>
</dbReference>
<dbReference type="CDD" id="cd15831">
    <property type="entry name" value="BTAD"/>
    <property type="match status" value="1"/>
</dbReference>
<dbReference type="InterPro" id="IPR036388">
    <property type="entry name" value="WH-like_DNA-bd_sf"/>
</dbReference>
<dbReference type="InterPro" id="IPR027417">
    <property type="entry name" value="P-loop_NTPase"/>
</dbReference>
<evidence type="ECO:0000256" key="5">
    <source>
        <dbReference type="PROSITE-ProRule" id="PRU01091"/>
    </source>
</evidence>
<protein>
    <submittedName>
        <fullName evidence="8">Transcriptional regulator</fullName>
    </submittedName>
</protein>
<accession>A0ABQ6ULL6</accession>
<dbReference type="SUPFAM" id="SSF48452">
    <property type="entry name" value="TPR-like"/>
    <property type="match status" value="1"/>
</dbReference>
<dbReference type="SUPFAM" id="SSF46894">
    <property type="entry name" value="C-terminal effector domain of the bipartite response regulators"/>
    <property type="match status" value="1"/>
</dbReference>
<proteinExistence type="inferred from homology"/>
<dbReference type="InterPro" id="IPR051677">
    <property type="entry name" value="AfsR-DnrI-RedD_regulator"/>
</dbReference>
<organism evidence="8 9">
    <name type="scientific">Micromonospora aurantiaca</name>
    <name type="common">nom. illeg.</name>
    <dbReference type="NCBI Taxonomy" id="47850"/>
    <lineage>
        <taxon>Bacteria</taxon>
        <taxon>Bacillati</taxon>
        <taxon>Actinomycetota</taxon>
        <taxon>Actinomycetes</taxon>
        <taxon>Micromonosporales</taxon>
        <taxon>Micromonosporaceae</taxon>
        <taxon>Micromonospora</taxon>
    </lineage>
</organism>
<dbReference type="Pfam" id="PF00486">
    <property type="entry name" value="Trans_reg_C"/>
    <property type="match status" value="1"/>
</dbReference>
<dbReference type="Gene3D" id="1.10.8.430">
    <property type="entry name" value="Helical domain of apoptotic protease-activating factors"/>
    <property type="match status" value="1"/>
</dbReference>
<dbReference type="Gene3D" id="1.25.40.10">
    <property type="entry name" value="Tetratricopeptide repeat domain"/>
    <property type="match status" value="1"/>
</dbReference>
<feature type="domain" description="OmpR/PhoB-type" evidence="7">
    <location>
        <begin position="1"/>
        <end position="94"/>
    </location>
</feature>
<dbReference type="InterPro" id="IPR016032">
    <property type="entry name" value="Sig_transdc_resp-reg_C-effctor"/>
</dbReference>
<evidence type="ECO:0000259" key="7">
    <source>
        <dbReference type="PROSITE" id="PS51755"/>
    </source>
</evidence>
<feature type="region of interest" description="Disordered" evidence="6">
    <location>
        <begin position="250"/>
        <end position="280"/>
    </location>
</feature>